<dbReference type="InterPro" id="IPR001344">
    <property type="entry name" value="Chloro_AB-bd_pln"/>
</dbReference>
<dbReference type="OrthoDB" id="423598at2759"/>
<evidence type="ECO:0000256" key="1">
    <source>
        <dbReference type="ARBA" id="ARBA00022494"/>
    </source>
</evidence>
<dbReference type="InterPro" id="IPR022796">
    <property type="entry name" value="Chloroa_b-bind"/>
</dbReference>
<dbReference type="GO" id="GO:0009523">
    <property type="term" value="C:photosystem II"/>
    <property type="evidence" value="ECO:0007669"/>
    <property type="project" value="UniProtKB-KW"/>
</dbReference>
<feature type="binding site" evidence="6">
    <location>
        <position position="77"/>
    </location>
    <ligand>
        <name>chlorophyll a</name>
        <dbReference type="ChEBI" id="CHEBI:58416"/>
        <label>1</label>
    </ligand>
</feature>
<comment type="function">
    <text evidence="7">The light-harvesting complex (LHC) functions as a light receptor, it captures and delivers excitation energy to photosystems with which it is closely associated.</text>
</comment>
<dbReference type="Proteomes" id="UP000008141">
    <property type="component" value="Unassembled WGS sequence"/>
</dbReference>
<dbReference type="GeneID" id="17353995"/>
<gene>
    <name evidence="8" type="ORF">CHLNCDRAFT_24450</name>
</gene>
<dbReference type="Pfam" id="PF00504">
    <property type="entry name" value="Chloroa_b-bind"/>
    <property type="match status" value="1"/>
</dbReference>
<name>E1ZHW9_CHLVA</name>
<dbReference type="eggNOG" id="ENOG502S0WM">
    <property type="taxonomic scope" value="Eukaryota"/>
</dbReference>
<keyword evidence="3 7" id="KW-0602">Photosynthesis</keyword>
<proteinExistence type="inferred from homology"/>
<dbReference type="InParanoid" id="E1ZHW9"/>
<keyword evidence="7" id="KW-0603">Photosystem I</keyword>
<evidence type="ECO:0000256" key="5">
    <source>
        <dbReference type="ARBA" id="ARBA00022991"/>
    </source>
</evidence>
<evidence type="ECO:0000256" key="7">
    <source>
        <dbReference type="RuleBase" id="RU363080"/>
    </source>
</evidence>
<feature type="binding site" evidence="6">
    <location>
        <position position="133"/>
    </location>
    <ligand>
        <name>chlorophyll a</name>
        <dbReference type="ChEBI" id="CHEBI:58416"/>
        <label>1</label>
    </ligand>
</feature>
<dbReference type="GO" id="GO:0009522">
    <property type="term" value="C:photosystem I"/>
    <property type="evidence" value="ECO:0007669"/>
    <property type="project" value="UniProtKB-KW"/>
</dbReference>
<evidence type="ECO:0000313" key="8">
    <source>
        <dbReference type="EMBL" id="EFN54677.1"/>
    </source>
</evidence>
<keyword evidence="7" id="KW-0604">Photosystem II</keyword>
<keyword evidence="9" id="KW-1185">Reference proteome</keyword>
<dbReference type="GO" id="GO:0009535">
    <property type="term" value="C:chloroplast thylakoid membrane"/>
    <property type="evidence" value="ECO:0007669"/>
    <property type="project" value="UniProtKB-SubCell"/>
</dbReference>
<feature type="binding site" evidence="6">
    <location>
        <position position="46"/>
    </location>
    <ligand>
        <name>chlorophyll a</name>
        <dbReference type="ChEBI" id="CHEBI:58416"/>
        <label>1</label>
    </ligand>
</feature>
<dbReference type="GO" id="GO:0016168">
    <property type="term" value="F:chlorophyll binding"/>
    <property type="evidence" value="ECO:0007669"/>
    <property type="project" value="UniProtKB-KW"/>
</dbReference>
<dbReference type="OMA" id="ELMNARW"/>
<keyword evidence="1 6" id="KW-0148">Chlorophyll</keyword>
<feature type="binding site" evidence="6">
    <location>
        <position position="138"/>
    </location>
    <ligand>
        <name>chlorophyll a</name>
        <dbReference type="ChEBI" id="CHEBI:58416"/>
        <label>1</label>
    </ligand>
</feature>
<keyword evidence="7" id="KW-0793">Thylakoid</keyword>
<dbReference type="STRING" id="554065.E1ZHW9"/>
<dbReference type="EMBL" id="GL433847">
    <property type="protein sequence ID" value="EFN54677.1"/>
    <property type="molecule type" value="Genomic_DNA"/>
</dbReference>
<dbReference type="AlphaFoldDB" id="E1ZHW9"/>
<feature type="binding site" evidence="6">
    <location>
        <position position="136"/>
    </location>
    <ligand>
        <name>chlorophyll a</name>
        <dbReference type="ChEBI" id="CHEBI:58416"/>
        <label>1</label>
    </ligand>
</feature>
<keyword evidence="4 7" id="KW-0934">Plastid</keyword>
<dbReference type="KEGG" id="cvr:CHLNCDRAFT_24450"/>
<feature type="binding site" evidence="6">
    <location>
        <position position="167"/>
    </location>
    <ligand>
        <name>chlorophyll a</name>
        <dbReference type="ChEBI" id="CHEBI:58416"/>
        <label>1</label>
    </ligand>
</feature>
<comment type="subcellular location">
    <subcellularLocation>
        <location evidence="7">Plastid</location>
        <location evidence="7">Chloroplast thylakoid membrane</location>
    </subcellularLocation>
</comment>
<evidence type="ECO:0000256" key="2">
    <source>
        <dbReference type="ARBA" id="ARBA00022528"/>
    </source>
</evidence>
<feature type="binding site" description="axial binding residue" evidence="6">
    <location>
        <position position="51"/>
    </location>
    <ligand>
        <name>chlorophyll b</name>
        <dbReference type="ChEBI" id="CHEBI:61721"/>
        <label>1</label>
    </ligand>
    <ligandPart>
        <name>Mg</name>
        <dbReference type="ChEBI" id="CHEBI:25107"/>
    </ligandPart>
</feature>
<sequence length="189" mass="20712">MQPSCLPRCEHAREKLSRACFCRFAPADPLGLGVDSDRLKWYTEAEKTNGRWAMAAVAGILFTDVLGKPKWFEAGAQEYWMDNNALLAIEFLVLGFLELKRFQGWKETGTSGFLNAFPFDPAGMNSPSMATKEVKNGRLAMVAFIGFCVQASALVTREGPVEALQSHLSSPFENNFIGSIAALPSVIGK</sequence>
<evidence type="ECO:0000313" key="9">
    <source>
        <dbReference type="Proteomes" id="UP000008141"/>
    </source>
</evidence>
<protein>
    <recommendedName>
        <fullName evidence="7">Chlorophyll a-b binding protein, chloroplastic</fullName>
    </recommendedName>
</protein>
<accession>E1ZHW9</accession>
<feature type="binding site" evidence="6">
    <location>
        <position position="150"/>
    </location>
    <ligand>
        <name>chlorophyll a</name>
        <dbReference type="ChEBI" id="CHEBI:58416"/>
        <label>3</label>
    </ligand>
</feature>
<organism evidence="9">
    <name type="scientific">Chlorella variabilis</name>
    <name type="common">Green alga</name>
    <dbReference type="NCBI Taxonomy" id="554065"/>
    <lineage>
        <taxon>Eukaryota</taxon>
        <taxon>Viridiplantae</taxon>
        <taxon>Chlorophyta</taxon>
        <taxon>core chlorophytes</taxon>
        <taxon>Trebouxiophyceae</taxon>
        <taxon>Chlorellales</taxon>
        <taxon>Chlorellaceae</taxon>
        <taxon>Chlorella clade</taxon>
        <taxon>Chlorella</taxon>
    </lineage>
</organism>
<dbReference type="PANTHER" id="PTHR21649">
    <property type="entry name" value="CHLOROPHYLL A/B BINDING PROTEIN"/>
    <property type="match status" value="1"/>
</dbReference>
<reference evidence="8 9" key="1">
    <citation type="journal article" date="2010" name="Plant Cell">
        <title>The Chlorella variabilis NC64A genome reveals adaptation to photosymbiosis, coevolution with viruses, and cryptic sex.</title>
        <authorList>
            <person name="Blanc G."/>
            <person name="Duncan G."/>
            <person name="Agarkova I."/>
            <person name="Borodovsky M."/>
            <person name="Gurnon J."/>
            <person name="Kuo A."/>
            <person name="Lindquist E."/>
            <person name="Lucas S."/>
            <person name="Pangilinan J."/>
            <person name="Polle J."/>
            <person name="Salamov A."/>
            <person name="Terry A."/>
            <person name="Yamada T."/>
            <person name="Dunigan D.D."/>
            <person name="Grigoriev I.V."/>
            <person name="Claverie J.M."/>
            <person name="Van Etten J.L."/>
        </authorList>
    </citation>
    <scope>NUCLEOTIDE SEQUENCE [LARGE SCALE GENOMIC DNA]</scope>
    <source>
        <strain evidence="8 9">NC64A</strain>
    </source>
</reference>
<keyword evidence="2 7" id="KW-0150">Chloroplast</keyword>
<dbReference type="GO" id="GO:0009765">
    <property type="term" value="P:photosynthesis, light harvesting"/>
    <property type="evidence" value="ECO:0007669"/>
    <property type="project" value="InterPro"/>
</dbReference>
<keyword evidence="5 7" id="KW-0157">Chromophore</keyword>
<feature type="binding site" evidence="6">
    <location>
        <position position="107"/>
    </location>
    <ligand>
        <name>chlorophyll b</name>
        <dbReference type="ChEBI" id="CHEBI:61721"/>
        <label>2</label>
    </ligand>
</feature>
<dbReference type="SUPFAM" id="SSF103511">
    <property type="entry name" value="Chlorophyll a-b binding protein"/>
    <property type="match status" value="1"/>
</dbReference>
<evidence type="ECO:0000256" key="6">
    <source>
        <dbReference type="PIRSR" id="PIRSR601344-1"/>
    </source>
</evidence>
<evidence type="ECO:0000256" key="4">
    <source>
        <dbReference type="ARBA" id="ARBA00022640"/>
    </source>
</evidence>
<comment type="similarity">
    <text evidence="7">Belongs to the light-harvesting chlorophyll a/b-binding (LHC) protein family.</text>
</comment>
<feature type="binding site" evidence="6">
    <location>
        <position position="132"/>
    </location>
    <ligand>
        <name>chlorophyll a</name>
        <dbReference type="ChEBI" id="CHEBI:58416"/>
        <label>1</label>
    </ligand>
</feature>
<dbReference type="Gene3D" id="1.10.3460.10">
    <property type="entry name" value="Chlorophyll a/b binding protein domain"/>
    <property type="match status" value="1"/>
</dbReference>
<dbReference type="RefSeq" id="XP_005846779.1">
    <property type="nucleotide sequence ID" value="XM_005846717.1"/>
</dbReference>
<evidence type="ECO:0000256" key="3">
    <source>
        <dbReference type="ARBA" id="ARBA00022531"/>
    </source>
</evidence>